<evidence type="ECO:0000313" key="3">
    <source>
        <dbReference type="EMBL" id="SCG46604.1"/>
    </source>
</evidence>
<feature type="region of interest" description="Disordered" evidence="1">
    <location>
        <begin position="45"/>
        <end position="67"/>
    </location>
</feature>
<evidence type="ECO:0008006" key="5">
    <source>
        <dbReference type="Google" id="ProtNLM"/>
    </source>
</evidence>
<feature type="region of interest" description="Disordered" evidence="1">
    <location>
        <begin position="1"/>
        <end position="26"/>
    </location>
</feature>
<dbReference type="AlphaFoldDB" id="A0A1C5HKR3"/>
<evidence type="ECO:0000256" key="2">
    <source>
        <dbReference type="SAM" id="SignalP"/>
    </source>
</evidence>
<evidence type="ECO:0000313" key="4">
    <source>
        <dbReference type="Proteomes" id="UP000198226"/>
    </source>
</evidence>
<evidence type="ECO:0000256" key="1">
    <source>
        <dbReference type="SAM" id="MobiDB-lite"/>
    </source>
</evidence>
<dbReference type="Proteomes" id="UP000198226">
    <property type="component" value="Chromosome I"/>
</dbReference>
<keyword evidence="4" id="KW-1185">Reference proteome</keyword>
<proteinExistence type="predicted"/>
<dbReference type="EMBL" id="LT607752">
    <property type="protein sequence ID" value="SCG46604.1"/>
    <property type="molecule type" value="Genomic_DNA"/>
</dbReference>
<gene>
    <name evidence="3" type="ORF">GA0070623_1383</name>
</gene>
<feature type="chain" id="PRO_5008717798" description="LysM domain-containing protein" evidence="2">
    <location>
        <begin position="51"/>
        <end position="443"/>
    </location>
</feature>
<reference evidence="4" key="1">
    <citation type="submission" date="2016-06" db="EMBL/GenBank/DDBJ databases">
        <authorList>
            <person name="Varghese N."/>
            <person name="Submissions Spin"/>
        </authorList>
    </citation>
    <scope>NUCLEOTIDE SEQUENCE [LARGE SCALE GENOMIC DNA]</scope>
    <source>
        <strain evidence="4">DSM 44983</strain>
    </source>
</reference>
<feature type="compositionally biased region" description="Gly residues" evidence="1">
    <location>
        <begin position="432"/>
        <end position="443"/>
    </location>
</feature>
<feature type="region of interest" description="Disordered" evidence="1">
    <location>
        <begin position="421"/>
        <end position="443"/>
    </location>
</feature>
<feature type="signal peptide" evidence="2">
    <location>
        <begin position="1"/>
        <end position="50"/>
    </location>
</feature>
<name>A0A1C5HKR3_9ACTN</name>
<dbReference type="RefSeq" id="WP_157746954.1">
    <property type="nucleotide sequence ID" value="NZ_LT607752.1"/>
</dbReference>
<organism evidence="3 4">
    <name type="scientific">Micromonospora rifamycinica</name>
    <dbReference type="NCBI Taxonomy" id="291594"/>
    <lineage>
        <taxon>Bacteria</taxon>
        <taxon>Bacillati</taxon>
        <taxon>Actinomycetota</taxon>
        <taxon>Actinomycetes</taxon>
        <taxon>Micromonosporales</taxon>
        <taxon>Micromonosporaceae</taxon>
        <taxon>Micromonospora</taxon>
    </lineage>
</organism>
<protein>
    <recommendedName>
        <fullName evidence="5">LysM domain-containing protein</fullName>
    </recommendedName>
</protein>
<dbReference type="OrthoDB" id="8444614at2"/>
<keyword evidence="2" id="KW-0732">Signal</keyword>
<sequence>MHLPTGTTGARRRPATGRDAGTHRARRGPLVLTAALLAALAPAASPAAGAAPPGGTPDAPTPSAATASGRYYVVGPPVGGQREYLYQIAAGTLGDGNRYREIFVLNQGRRQPDGGRLTDPVELRPGWVLALPLDARGPGVRTGPLPTGGAVGAPPAADEPGHPERLVGVAGLAAVALLVATLLRRPARRRRALPAGATRLALDVGCPAPLLPPTPVPPPPVPAPLVPARLVPPTPVPPPPAAGTDGDLDTEVTSAVGTLAVRLPTVASGGGPAYHVWQLPAQPPPPMRLPVRLGRRRGWALWVDLAGTPDVLTVTGPAGAAGQQARTIAERVHAAGHTVTVVGDLFGADLPAGWVHRSVFPADVADLPAGPGVLCSAALSGPELAFARQITTLTGHQLVPVVVGRAMRARWSVTVRPATGGPDAELVDAAAPGGGFPGDGGEP</sequence>
<accession>A0A1C5HKR3</accession>